<proteinExistence type="inferred from homology"/>
<evidence type="ECO:0000256" key="7">
    <source>
        <dbReference type="SAM" id="Phobius"/>
    </source>
</evidence>
<feature type="transmembrane region" description="Helical" evidence="7">
    <location>
        <begin position="175"/>
        <end position="194"/>
    </location>
</feature>
<dbReference type="Proteomes" id="UP000503018">
    <property type="component" value="Chromosome"/>
</dbReference>
<comment type="subcellular location">
    <subcellularLocation>
        <location evidence="1">Membrane</location>
        <topology evidence="1">Multi-pass membrane protein</topology>
    </subcellularLocation>
</comment>
<evidence type="ECO:0000256" key="6">
    <source>
        <dbReference type="SAM" id="MobiDB-lite"/>
    </source>
</evidence>
<evidence type="ECO:0000313" key="8">
    <source>
        <dbReference type="EMBL" id="QJQ32888.1"/>
    </source>
</evidence>
<dbReference type="EMBL" id="CP053015">
    <property type="protein sequence ID" value="QJQ32888.1"/>
    <property type="molecule type" value="Genomic_DNA"/>
</dbReference>
<accession>A0A6M4AUS9</accession>
<reference evidence="8 9" key="1">
    <citation type="submission" date="2020-01" db="EMBL/GenBank/DDBJ databases">
        <title>Sphingomonas sp. strain CSW-10.</title>
        <authorList>
            <person name="Chen W.-M."/>
        </authorList>
    </citation>
    <scope>NUCLEOTIDE SEQUENCE [LARGE SCALE GENOMIC DNA]</scope>
    <source>
        <strain evidence="8 9">CSW-10</strain>
    </source>
</reference>
<dbReference type="AlphaFoldDB" id="A0A6M4AUS9"/>
<feature type="transmembrane region" description="Helical" evidence="7">
    <location>
        <begin position="225"/>
        <end position="249"/>
    </location>
</feature>
<dbReference type="Pfam" id="PF01594">
    <property type="entry name" value="AI-2E_transport"/>
    <property type="match status" value="1"/>
</dbReference>
<dbReference type="GO" id="GO:0016020">
    <property type="term" value="C:membrane"/>
    <property type="evidence" value="ECO:0007669"/>
    <property type="project" value="UniProtKB-SubCell"/>
</dbReference>
<feature type="transmembrane region" description="Helical" evidence="7">
    <location>
        <begin position="255"/>
        <end position="280"/>
    </location>
</feature>
<evidence type="ECO:0000256" key="3">
    <source>
        <dbReference type="ARBA" id="ARBA00022692"/>
    </source>
</evidence>
<protein>
    <submittedName>
        <fullName evidence="8">AI-2E family transporter</fullName>
    </submittedName>
</protein>
<keyword evidence="9" id="KW-1185">Reference proteome</keyword>
<dbReference type="KEGG" id="slan:GV829_10905"/>
<evidence type="ECO:0000256" key="4">
    <source>
        <dbReference type="ARBA" id="ARBA00022989"/>
    </source>
</evidence>
<dbReference type="InterPro" id="IPR002549">
    <property type="entry name" value="AI-2E-like"/>
</dbReference>
<evidence type="ECO:0000313" key="9">
    <source>
        <dbReference type="Proteomes" id="UP000503018"/>
    </source>
</evidence>
<dbReference type="RefSeq" id="WP_169946601.1">
    <property type="nucleotide sequence ID" value="NZ_CP053015.1"/>
</dbReference>
<dbReference type="PANTHER" id="PTHR21716">
    <property type="entry name" value="TRANSMEMBRANE PROTEIN"/>
    <property type="match status" value="1"/>
</dbReference>
<feature type="transmembrane region" description="Helical" evidence="7">
    <location>
        <begin position="292"/>
        <end position="316"/>
    </location>
</feature>
<evidence type="ECO:0000256" key="1">
    <source>
        <dbReference type="ARBA" id="ARBA00004141"/>
    </source>
</evidence>
<sequence length="394" mass="41878">MTDSFDTDSRAEPSIQDRPSILGGDPLRILVYLSAVALLLGTPFALKAGAEFFLPLVAALVIAIALVPALEWLERRGLPSAVAALLCVLTFILLINGALALIILPASGWFIQLPESLPRIRENLSPLIDFYANLQRFVDDALQSFATNTAAQAQAVAVETPGSLMDYLTSSAPSAAIQTFFAVLLIFFFLSGWTRLRRQAIRSRGSFDSALHTARIIQNVVDATSAYLTTIVLINVGLGLAVALLLWALGMPSPFMWGGIVALCNFVPYVGPIIAAALLAMGGLMTFDSVALALMPAFIQIGLHTVEANIITPMVLGRRLTINPLLILLSLSYWGWVWGAPGAFLAVPLLIIIQTILSSAGEAIVTSPPVRPEPGASATGDARQEKFAGTTEGG</sequence>
<keyword evidence="5 7" id="KW-0472">Membrane</keyword>
<keyword evidence="4 7" id="KW-1133">Transmembrane helix</keyword>
<feature type="transmembrane region" description="Helical" evidence="7">
    <location>
        <begin position="336"/>
        <end position="357"/>
    </location>
</feature>
<keyword evidence="3 7" id="KW-0812">Transmembrane</keyword>
<dbReference type="GO" id="GO:0055085">
    <property type="term" value="P:transmembrane transport"/>
    <property type="evidence" value="ECO:0007669"/>
    <property type="project" value="TreeGrafter"/>
</dbReference>
<evidence type="ECO:0000256" key="5">
    <source>
        <dbReference type="ARBA" id="ARBA00023136"/>
    </source>
</evidence>
<dbReference type="PANTHER" id="PTHR21716:SF16">
    <property type="entry name" value="BLL1467 PROTEIN"/>
    <property type="match status" value="1"/>
</dbReference>
<feature type="region of interest" description="Disordered" evidence="6">
    <location>
        <begin position="368"/>
        <end position="394"/>
    </location>
</feature>
<evidence type="ECO:0000256" key="2">
    <source>
        <dbReference type="ARBA" id="ARBA00009773"/>
    </source>
</evidence>
<feature type="transmembrane region" description="Helical" evidence="7">
    <location>
        <begin position="82"/>
        <end position="111"/>
    </location>
</feature>
<name>A0A6M4AUS9_9SPHN</name>
<organism evidence="8 9">
    <name type="scientific">Sphingomonas lacunae</name>
    <dbReference type="NCBI Taxonomy" id="2698828"/>
    <lineage>
        <taxon>Bacteria</taxon>
        <taxon>Pseudomonadati</taxon>
        <taxon>Pseudomonadota</taxon>
        <taxon>Alphaproteobacteria</taxon>
        <taxon>Sphingomonadales</taxon>
        <taxon>Sphingomonadaceae</taxon>
        <taxon>Sphingomonas</taxon>
    </lineage>
</organism>
<feature type="transmembrane region" description="Helical" evidence="7">
    <location>
        <begin position="52"/>
        <end position="70"/>
    </location>
</feature>
<gene>
    <name evidence="8" type="ORF">GV829_10905</name>
</gene>
<comment type="similarity">
    <text evidence="2">Belongs to the autoinducer-2 exporter (AI-2E) (TC 2.A.86) family.</text>
</comment>